<evidence type="ECO:0000256" key="3">
    <source>
        <dbReference type="ARBA" id="ARBA00022525"/>
    </source>
</evidence>
<dbReference type="AlphaFoldDB" id="A0A2I0AEX5"/>
<keyword evidence="2" id="KW-0134">Cell wall</keyword>
<feature type="signal peptide" evidence="11">
    <location>
        <begin position="1"/>
        <end position="26"/>
    </location>
</feature>
<feature type="chain" id="PRO_5014131910" description="Cell wall hydroxyproline-rich glycoprotein" evidence="11">
    <location>
        <begin position="27"/>
        <end position="453"/>
    </location>
</feature>
<evidence type="ECO:0000256" key="10">
    <source>
        <dbReference type="SAM" id="MobiDB-lite"/>
    </source>
</evidence>
<keyword evidence="14" id="KW-1185">Reference proteome</keyword>
<keyword evidence="13" id="KW-0808">Transferase</keyword>
<proteinExistence type="predicted"/>
<feature type="region of interest" description="Disordered" evidence="10">
    <location>
        <begin position="37"/>
        <end position="60"/>
    </location>
</feature>
<keyword evidence="3" id="KW-0964">Secreted</keyword>
<keyword evidence="5 11" id="KW-0732">Signal</keyword>
<evidence type="ECO:0000259" key="12">
    <source>
        <dbReference type="Pfam" id="PF08263"/>
    </source>
</evidence>
<evidence type="ECO:0000256" key="7">
    <source>
        <dbReference type="ARBA" id="ARBA00023278"/>
    </source>
</evidence>
<sequence length="453" mass="48798">MSRPKIPITTNPTLLLLLCFLVGEQAGKYGGISNPSHPPCPCSQPPQPPAPAPSPADLQPSDFPNLKQYEAYLVIQRFKKTITCDPNNVTSSWTGPRPCSYRGFFCGTPPVLPAAPTIASVDFNGFRLCAPTLSGFLDRLPDLALFHANSNNFSSTVPDLSSLPFLYELDLSNNRLSGDFPAAVLPLSQLTFLDLRFNLFSGAVPPSAFFLPVGVLFLNNNLFQQSLPASIGSSPVAFLTLANNAFTGPIPRSIGNASGTLVEVLFLNNRLSGCLPFEVGLLRASTVFDAGFNQITGPIPCSFACLFKIEQLNLAGNLLYGTVPDVLCRLAQEGNLANLSLSGNYFTWLGHSCWGLIKSGVLDVRQNCILGVPEQRPAAECAKFLLHCKFCPILTHIPCKLPYWTWHGIKAVAGENATAASHPSPHSTTTATTNRSLAPSYRTYLTVDRPKGS</sequence>
<dbReference type="GO" id="GO:0071555">
    <property type="term" value="P:cell wall organization"/>
    <property type="evidence" value="ECO:0007669"/>
    <property type="project" value="UniProtKB-KW"/>
</dbReference>
<evidence type="ECO:0000256" key="5">
    <source>
        <dbReference type="ARBA" id="ARBA00022729"/>
    </source>
</evidence>
<feature type="domain" description="Leucine-rich repeat-containing N-terminal plant-type" evidence="12">
    <location>
        <begin position="76"/>
        <end position="106"/>
    </location>
</feature>
<dbReference type="Gene3D" id="3.80.10.10">
    <property type="entry name" value="Ribonuclease Inhibitor"/>
    <property type="match status" value="3"/>
</dbReference>
<dbReference type="InterPro" id="IPR032675">
    <property type="entry name" value="LRR_dom_sf"/>
</dbReference>
<evidence type="ECO:0000256" key="2">
    <source>
        <dbReference type="ARBA" id="ARBA00022512"/>
    </source>
</evidence>
<dbReference type="PANTHER" id="PTHR32093">
    <property type="entry name" value="LEUCINE-RICH REPEAT EXTENSIN-LIKE PROTEIN 3-RELATED"/>
    <property type="match status" value="1"/>
</dbReference>
<accession>A0A2I0AEX5</accession>
<protein>
    <recommendedName>
        <fullName evidence="9">Cell wall hydroxyproline-rich glycoprotein</fullName>
    </recommendedName>
</protein>
<dbReference type="Proteomes" id="UP000236161">
    <property type="component" value="Unassembled WGS sequence"/>
</dbReference>
<name>A0A2I0AEX5_9ASPA</name>
<evidence type="ECO:0000256" key="1">
    <source>
        <dbReference type="ARBA" id="ARBA00004191"/>
    </source>
</evidence>
<evidence type="ECO:0000256" key="4">
    <source>
        <dbReference type="ARBA" id="ARBA00022614"/>
    </source>
</evidence>
<gene>
    <name evidence="13" type="ORF">AXF42_Ash018110</name>
</gene>
<evidence type="ECO:0000256" key="11">
    <source>
        <dbReference type="SAM" id="SignalP"/>
    </source>
</evidence>
<dbReference type="Pfam" id="PF00560">
    <property type="entry name" value="LRR_1"/>
    <property type="match status" value="1"/>
</dbReference>
<keyword evidence="7" id="KW-0379">Hydroxylation</keyword>
<dbReference type="STRING" id="1088818.A0A2I0AEX5"/>
<keyword evidence="4" id="KW-0433">Leucine-rich repeat</keyword>
<reference evidence="13 14" key="1">
    <citation type="journal article" date="2017" name="Nature">
        <title>The Apostasia genome and the evolution of orchids.</title>
        <authorList>
            <person name="Zhang G.Q."/>
            <person name="Liu K.W."/>
            <person name="Li Z."/>
            <person name="Lohaus R."/>
            <person name="Hsiao Y.Y."/>
            <person name="Niu S.C."/>
            <person name="Wang J.Y."/>
            <person name="Lin Y.C."/>
            <person name="Xu Q."/>
            <person name="Chen L.J."/>
            <person name="Yoshida K."/>
            <person name="Fujiwara S."/>
            <person name="Wang Z.W."/>
            <person name="Zhang Y.Q."/>
            <person name="Mitsuda N."/>
            <person name="Wang M."/>
            <person name="Liu G.H."/>
            <person name="Pecoraro L."/>
            <person name="Huang H.X."/>
            <person name="Xiao X.J."/>
            <person name="Lin M."/>
            <person name="Wu X.Y."/>
            <person name="Wu W.L."/>
            <person name="Chen Y.Y."/>
            <person name="Chang S.B."/>
            <person name="Sakamoto S."/>
            <person name="Ohme-Takagi M."/>
            <person name="Yagi M."/>
            <person name="Zeng S.J."/>
            <person name="Shen C.Y."/>
            <person name="Yeh C.M."/>
            <person name="Luo Y.B."/>
            <person name="Tsai W.C."/>
            <person name="Van de Peer Y."/>
            <person name="Liu Z.J."/>
        </authorList>
    </citation>
    <scope>NUCLEOTIDE SEQUENCE [LARGE SCALE GENOMIC DNA]</scope>
    <source>
        <strain evidence="14">cv. Shenzhen</strain>
        <tissue evidence="13">Stem</tissue>
    </source>
</reference>
<evidence type="ECO:0000313" key="14">
    <source>
        <dbReference type="Proteomes" id="UP000236161"/>
    </source>
</evidence>
<dbReference type="InterPro" id="IPR013210">
    <property type="entry name" value="LRR_N_plant-typ"/>
</dbReference>
<dbReference type="OrthoDB" id="676979at2759"/>
<evidence type="ECO:0000256" key="9">
    <source>
        <dbReference type="ARBA" id="ARBA00041871"/>
    </source>
</evidence>
<organism evidence="13 14">
    <name type="scientific">Apostasia shenzhenica</name>
    <dbReference type="NCBI Taxonomy" id="1088818"/>
    <lineage>
        <taxon>Eukaryota</taxon>
        <taxon>Viridiplantae</taxon>
        <taxon>Streptophyta</taxon>
        <taxon>Embryophyta</taxon>
        <taxon>Tracheophyta</taxon>
        <taxon>Spermatophyta</taxon>
        <taxon>Magnoliopsida</taxon>
        <taxon>Liliopsida</taxon>
        <taxon>Asparagales</taxon>
        <taxon>Orchidaceae</taxon>
        <taxon>Apostasioideae</taxon>
        <taxon>Apostasia</taxon>
    </lineage>
</organism>
<dbReference type="EMBL" id="KZ451984">
    <property type="protein sequence ID" value="PKA54100.1"/>
    <property type="molecule type" value="Genomic_DNA"/>
</dbReference>
<evidence type="ECO:0000256" key="8">
    <source>
        <dbReference type="ARBA" id="ARBA00023316"/>
    </source>
</evidence>
<evidence type="ECO:0000313" key="13">
    <source>
        <dbReference type="EMBL" id="PKA54100.1"/>
    </source>
</evidence>
<evidence type="ECO:0000256" key="6">
    <source>
        <dbReference type="ARBA" id="ARBA00022737"/>
    </source>
</evidence>
<dbReference type="PANTHER" id="PTHR32093:SF128">
    <property type="entry name" value="LEUCINE-RICH REPEAT-CONTAINING N-TERMINAL PLANT-TYPE DOMAIN-CONTAINING PROTEIN"/>
    <property type="match status" value="1"/>
</dbReference>
<dbReference type="Pfam" id="PF08263">
    <property type="entry name" value="LRRNT_2"/>
    <property type="match status" value="1"/>
</dbReference>
<feature type="compositionally biased region" description="Pro residues" evidence="10">
    <location>
        <begin position="37"/>
        <end position="54"/>
    </location>
</feature>
<dbReference type="InterPro" id="IPR051582">
    <property type="entry name" value="LRR_extensin-like_regulator"/>
</dbReference>
<dbReference type="InterPro" id="IPR001611">
    <property type="entry name" value="Leu-rich_rpt"/>
</dbReference>
<comment type="subcellular location">
    <subcellularLocation>
        <location evidence="1">Secreted</location>
        <location evidence="1">Cell wall</location>
    </subcellularLocation>
</comment>
<keyword evidence="6" id="KW-0677">Repeat</keyword>
<dbReference type="SUPFAM" id="SSF52058">
    <property type="entry name" value="L domain-like"/>
    <property type="match status" value="1"/>
</dbReference>
<dbReference type="GO" id="GO:0016740">
    <property type="term" value="F:transferase activity"/>
    <property type="evidence" value="ECO:0007669"/>
    <property type="project" value="UniProtKB-KW"/>
</dbReference>
<keyword evidence="8" id="KW-0961">Cell wall biogenesis/degradation</keyword>